<gene>
    <name evidence="1" type="primary">56</name>
    <name evidence="1" type="ORF">SEA_NADEEM_56</name>
</gene>
<organism evidence="1 2">
    <name type="scientific">Gordonia phage Nadeem</name>
    <dbReference type="NCBI Taxonomy" id="2250369"/>
    <lineage>
        <taxon>Viruses</taxon>
        <taxon>Duplodnaviria</taxon>
        <taxon>Heunggongvirae</taxon>
        <taxon>Uroviricota</taxon>
        <taxon>Caudoviricetes</taxon>
        <taxon>Betterkatzvirus</taxon>
        <taxon>Betterkatzvirus betterkatz</taxon>
    </lineage>
</organism>
<evidence type="ECO:0000313" key="2">
    <source>
        <dbReference type="Proteomes" id="UP000252271"/>
    </source>
</evidence>
<dbReference type="EMBL" id="MH399781">
    <property type="protein sequence ID" value="AXC38134.1"/>
    <property type="molecule type" value="Genomic_DNA"/>
</dbReference>
<sequence length="62" mass="7464">MPDEYLPDDWSPVVLDDLEREEFDHLAGYGMAPTDIMRRLKWQPGTLANRWRRYKEEKGIQQ</sequence>
<evidence type="ECO:0008006" key="3">
    <source>
        <dbReference type="Google" id="ProtNLM"/>
    </source>
</evidence>
<dbReference type="Proteomes" id="UP000252271">
    <property type="component" value="Segment"/>
</dbReference>
<protein>
    <recommendedName>
        <fullName evidence="3">Helix-turn-helix DNA binding domain protein</fullName>
    </recommendedName>
</protein>
<reference evidence="2" key="1">
    <citation type="submission" date="2018-05" db="EMBL/GenBank/DDBJ databases">
        <authorList>
            <person name="Agudelo C."/>
            <person name="Belgraves K."/>
            <person name="Bryant B."/>
            <person name="Burch A."/>
            <person name="Burrows Z."/>
            <person name="Douthitt C."/>
            <person name="Delaflor Y."/>
            <person name="Durden S."/>
            <person name="Esquivel A."/>
            <person name="Garofalo J."/>
            <person name="Grace R."/>
            <person name="Kronk J."/>
            <person name="Krumfolz S."/>
            <person name="Kuiack J."/>
            <person name="Lindo R."/>
            <person name="Noel R."/>
            <person name="Norus J."/>
            <person name="Parks M."/>
            <person name="Rahmoune A."/>
            <person name="Rivera D."/>
            <person name="Rodriguez J."/>
            <person name="Thompson S."/>
            <person name="Vasquez J."/>
            <person name="Vosburg C."/>
            <person name="Wiersma-Koch H."/>
            <person name="D'Elia T."/>
            <person name="Garlena R.A."/>
            <person name="Russell D.A."/>
            <person name="Pope W.H."/>
            <person name="Jacobs-Sera D."/>
            <person name="Hatfull G.F."/>
        </authorList>
    </citation>
    <scope>NUCLEOTIDE SEQUENCE [LARGE SCALE GENOMIC DNA]</scope>
</reference>
<name>A0A2Z5HDQ2_9CAUD</name>
<evidence type="ECO:0000313" key="1">
    <source>
        <dbReference type="EMBL" id="AXC38134.1"/>
    </source>
</evidence>
<accession>A0A2Z5HDQ2</accession>
<proteinExistence type="predicted"/>